<evidence type="ECO:0000313" key="3">
    <source>
        <dbReference type="Proteomes" id="UP000777438"/>
    </source>
</evidence>
<dbReference type="EMBL" id="JAGPYM010000006">
    <property type="protein sequence ID" value="KAH6893491.1"/>
    <property type="molecule type" value="Genomic_DNA"/>
</dbReference>
<gene>
    <name evidence="2" type="ORF">B0T10DRAFT_527853</name>
</gene>
<dbReference type="OrthoDB" id="6499973at2759"/>
<feature type="transmembrane region" description="Helical" evidence="1">
    <location>
        <begin position="7"/>
        <end position="29"/>
    </location>
</feature>
<feature type="transmembrane region" description="Helical" evidence="1">
    <location>
        <begin position="196"/>
        <end position="223"/>
    </location>
</feature>
<evidence type="ECO:0000313" key="2">
    <source>
        <dbReference type="EMBL" id="KAH6893491.1"/>
    </source>
</evidence>
<protein>
    <submittedName>
        <fullName evidence="2">Uncharacterized protein</fullName>
    </submittedName>
</protein>
<proteinExistence type="predicted"/>
<keyword evidence="3" id="KW-1185">Reference proteome</keyword>
<feature type="transmembrane region" description="Helical" evidence="1">
    <location>
        <begin position="154"/>
        <end position="184"/>
    </location>
</feature>
<keyword evidence="1" id="KW-0472">Membrane</keyword>
<organism evidence="2 3">
    <name type="scientific">Thelonectria olida</name>
    <dbReference type="NCBI Taxonomy" id="1576542"/>
    <lineage>
        <taxon>Eukaryota</taxon>
        <taxon>Fungi</taxon>
        <taxon>Dikarya</taxon>
        <taxon>Ascomycota</taxon>
        <taxon>Pezizomycotina</taxon>
        <taxon>Sordariomycetes</taxon>
        <taxon>Hypocreomycetidae</taxon>
        <taxon>Hypocreales</taxon>
        <taxon>Nectriaceae</taxon>
        <taxon>Thelonectria</taxon>
    </lineage>
</organism>
<sequence>MRSQPRYGRVIVVGGVVLPWWDVGTIYAWGDGLSTPVTLPLIYSLDASLTSALEIINSRLMRALGMRWAAILWSRSWMEVNPRVPFSISGVLMGTGVRIPAACAIDERVPAHTLSFIEWRLFESFTFVLVLLASALGTFLLFVPPYFLGSSNTWFIALMLTAFSILAVWPFSTTLGPMIVFVVINGCSNEGTCGSARVAIAVSMILTGWAGGFYAGSLALAAADMVATERLRKNRSPWAKV</sequence>
<reference evidence="2 3" key="1">
    <citation type="journal article" date="2021" name="Nat. Commun.">
        <title>Genetic determinants of endophytism in the Arabidopsis root mycobiome.</title>
        <authorList>
            <person name="Mesny F."/>
            <person name="Miyauchi S."/>
            <person name="Thiergart T."/>
            <person name="Pickel B."/>
            <person name="Atanasova L."/>
            <person name="Karlsson M."/>
            <person name="Huettel B."/>
            <person name="Barry K.W."/>
            <person name="Haridas S."/>
            <person name="Chen C."/>
            <person name="Bauer D."/>
            <person name="Andreopoulos W."/>
            <person name="Pangilinan J."/>
            <person name="LaButti K."/>
            <person name="Riley R."/>
            <person name="Lipzen A."/>
            <person name="Clum A."/>
            <person name="Drula E."/>
            <person name="Henrissat B."/>
            <person name="Kohler A."/>
            <person name="Grigoriev I.V."/>
            <person name="Martin F.M."/>
            <person name="Hacquard S."/>
        </authorList>
    </citation>
    <scope>NUCLEOTIDE SEQUENCE [LARGE SCALE GENOMIC DNA]</scope>
    <source>
        <strain evidence="2 3">MPI-CAGE-CH-0241</strain>
    </source>
</reference>
<name>A0A9P9AV32_9HYPO</name>
<comment type="caution">
    <text evidence="2">The sequence shown here is derived from an EMBL/GenBank/DDBJ whole genome shotgun (WGS) entry which is preliminary data.</text>
</comment>
<feature type="transmembrane region" description="Helical" evidence="1">
    <location>
        <begin position="125"/>
        <end position="148"/>
    </location>
</feature>
<evidence type="ECO:0000256" key="1">
    <source>
        <dbReference type="SAM" id="Phobius"/>
    </source>
</evidence>
<dbReference type="AlphaFoldDB" id="A0A9P9AV32"/>
<keyword evidence="1" id="KW-1133">Transmembrane helix</keyword>
<accession>A0A9P9AV32</accession>
<keyword evidence="1" id="KW-0812">Transmembrane</keyword>
<dbReference type="Proteomes" id="UP000777438">
    <property type="component" value="Unassembled WGS sequence"/>
</dbReference>